<dbReference type="PANTHER" id="PTHR12128:SF51">
    <property type="entry name" value="BLL4205 PROTEIN"/>
    <property type="match status" value="1"/>
</dbReference>
<dbReference type="EMBL" id="JAMXLR010000024">
    <property type="protein sequence ID" value="MCO6043537.1"/>
    <property type="molecule type" value="Genomic_DNA"/>
</dbReference>
<dbReference type="GO" id="GO:0008840">
    <property type="term" value="F:4-hydroxy-tetrahydrodipicolinate synthase activity"/>
    <property type="evidence" value="ECO:0007669"/>
    <property type="project" value="TreeGrafter"/>
</dbReference>
<keyword evidence="1" id="KW-0456">Lyase</keyword>
<dbReference type="SUPFAM" id="SSF51569">
    <property type="entry name" value="Aldolase"/>
    <property type="match status" value="1"/>
</dbReference>
<dbReference type="Proteomes" id="UP001155241">
    <property type="component" value="Unassembled WGS sequence"/>
</dbReference>
<name>A0A9X2F8H3_9BACT</name>
<reference evidence="2" key="1">
    <citation type="submission" date="2022-06" db="EMBL/GenBank/DDBJ databases">
        <title>Aeoliella straminimaris, a novel planctomycete from sediments.</title>
        <authorList>
            <person name="Vitorino I.R."/>
            <person name="Lage O.M."/>
        </authorList>
    </citation>
    <scope>NUCLEOTIDE SEQUENCE</scope>
    <source>
        <strain evidence="2">ICT_H6.2</strain>
    </source>
</reference>
<evidence type="ECO:0000313" key="2">
    <source>
        <dbReference type="EMBL" id="MCO6043537.1"/>
    </source>
</evidence>
<evidence type="ECO:0000313" key="3">
    <source>
        <dbReference type="Proteomes" id="UP001155241"/>
    </source>
</evidence>
<dbReference type="SMART" id="SM01130">
    <property type="entry name" value="DHDPS"/>
    <property type="match status" value="1"/>
</dbReference>
<dbReference type="PANTHER" id="PTHR12128">
    <property type="entry name" value="DIHYDRODIPICOLINATE SYNTHASE"/>
    <property type="match status" value="1"/>
</dbReference>
<dbReference type="InterPro" id="IPR013785">
    <property type="entry name" value="Aldolase_TIM"/>
</dbReference>
<dbReference type="Gene3D" id="3.20.20.70">
    <property type="entry name" value="Aldolase class I"/>
    <property type="match status" value="1"/>
</dbReference>
<dbReference type="InterPro" id="IPR002220">
    <property type="entry name" value="DapA-like"/>
</dbReference>
<comment type="caution">
    <text evidence="2">The sequence shown here is derived from an EMBL/GenBank/DDBJ whole genome shotgun (WGS) entry which is preliminary data.</text>
</comment>
<sequence length="350" mass="38772">MSDTFEALQSGLVIPAHPLALTESKQLDERRQRGLSRYYLAAGAGGLAVGVHTTQFEIHEPQTGLLEPVLALAAEEMDRAEHASGNRLVRVAGVCGDTLQATREASMARDLRYDLGLVSLAAVEDKSVAGLLDHCRAVAEILPVFGFYLQPSVGGIDLSVEFWRGFCEIENAKAIKVAAFDRYRTLDVLRAVAESGRQDIALYTGNDDNIVVDLLTPYEFHVAGQQKRVRFVGGLLGQWAVWTSRAVELLQQCRDAMNDGQLNPQWLQLAAELTDANGAIFDAHHGFHGCISGIHEVLRRHGMLENIHCLSPHECLSAGQMQELDRIWAAYPHLRDDEFVDQHRDEWLRG</sequence>
<protein>
    <submittedName>
        <fullName evidence="2">Dihydrodipicolinate synthase family protein</fullName>
    </submittedName>
</protein>
<accession>A0A9X2F8H3</accession>
<proteinExistence type="predicted"/>
<dbReference type="RefSeq" id="WP_252851642.1">
    <property type="nucleotide sequence ID" value="NZ_JAMXLR010000024.1"/>
</dbReference>
<organism evidence="2 3">
    <name type="scientific">Aeoliella straminimaris</name>
    <dbReference type="NCBI Taxonomy" id="2954799"/>
    <lineage>
        <taxon>Bacteria</taxon>
        <taxon>Pseudomonadati</taxon>
        <taxon>Planctomycetota</taxon>
        <taxon>Planctomycetia</taxon>
        <taxon>Pirellulales</taxon>
        <taxon>Lacipirellulaceae</taxon>
        <taxon>Aeoliella</taxon>
    </lineage>
</organism>
<evidence type="ECO:0000256" key="1">
    <source>
        <dbReference type="ARBA" id="ARBA00023239"/>
    </source>
</evidence>
<gene>
    <name evidence="2" type="ORF">NG895_06420</name>
</gene>
<keyword evidence="3" id="KW-1185">Reference proteome</keyword>
<dbReference type="AlphaFoldDB" id="A0A9X2F8H3"/>